<dbReference type="Proteomes" id="UP001470023">
    <property type="component" value="Unassembled WGS sequence"/>
</dbReference>
<dbReference type="RefSeq" id="WP_352063216.1">
    <property type="nucleotide sequence ID" value="NZ_JBEPAZ010000005.1"/>
</dbReference>
<accession>A0ABV1U2A3</accession>
<evidence type="ECO:0000256" key="1">
    <source>
        <dbReference type="SAM" id="Phobius"/>
    </source>
</evidence>
<feature type="transmembrane region" description="Helical" evidence="1">
    <location>
        <begin position="16"/>
        <end position="33"/>
    </location>
</feature>
<protein>
    <submittedName>
        <fullName evidence="2">DUF6153 family protein</fullName>
    </submittedName>
</protein>
<keyword evidence="3" id="KW-1185">Reference proteome</keyword>
<dbReference type="InterPro" id="IPR046151">
    <property type="entry name" value="DUF6153"/>
</dbReference>
<keyword evidence="1" id="KW-1133">Transmembrane helix</keyword>
<organism evidence="2 3">
    <name type="scientific">Streptomyces sp. 900105245</name>
    <dbReference type="NCBI Taxonomy" id="3154379"/>
    <lineage>
        <taxon>Bacteria</taxon>
        <taxon>Bacillati</taxon>
        <taxon>Actinomycetota</taxon>
        <taxon>Actinomycetes</taxon>
        <taxon>Kitasatosporales</taxon>
        <taxon>Streptomycetaceae</taxon>
        <taxon>Streptomyces</taxon>
    </lineage>
</organism>
<reference evidence="2 3" key="1">
    <citation type="submission" date="2024-06" db="EMBL/GenBank/DDBJ databases">
        <title>The Natural Products Discovery Center: Release of the First 8490 Sequenced Strains for Exploring Actinobacteria Biosynthetic Diversity.</title>
        <authorList>
            <person name="Kalkreuter E."/>
            <person name="Kautsar S.A."/>
            <person name="Yang D."/>
            <person name="Bader C.D."/>
            <person name="Teijaro C.N."/>
            <person name="Fluegel L."/>
            <person name="Davis C.M."/>
            <person name="Simpson J.R."/>
            <person name="Lauterbach L."/>
            <person name="Steele A.D."/>
            <person name="Gui C."/>
            <person name="Meng S."/>
            <person name="Li G."/>
            <person name="Viehrig K."/>
            <person name="Ye F."/>
            <person name="Su P."/>
            <person name="Kiefer A.F."/>
            <person name="Nichols A."/>
            <person name="Cepeda A.J."/>
            <person name="Yan W."/>
            <person name="Fan B."/>
            <person name="Jiang Y."/>
            <person name="Adhikari A."/>
            <person name="Zheng C.-J."/>
            <person name="Schuster L."/>
            <person name="Cowan T.M."/>
            <person name="Smanski M.J."/>
            <person name="Chevrette M.G."/>
            <person name="De Carvalho L.P.S."/>
            <person name="Shen B."/>
        </authorList>
    </citation>
    <scope>NUCLEOTIDE SEQUENCE [LARGE SCALE GENOMIC DNA]</scope>
    <source>
        <strain evidence="2 3">NPDC001166</strain>
    </source>
</reference>
<keyword evidence="1" id="KW-0812">Transmembrane</keyword>
<keyword evidence="1" id="KW-0472">Membrane</keyword>
<dbReference type="Pfam" id="PF19650">
    <property type="entry name" value="DUF6153"/>
    <property type="match status" value="1"/>
</dbReference>
<sequence>MTTGAHTDSETSPARWMWLVLALVVGVLGMHALSPAGMPVTGQHALMAAQSTGHGHQPTRVHTGGADCRHLSDAGDGGMAMDHTGGTCAAGGTAAAYIPPALVPSPVAVRPAATVGGVPVAGAVDGRAPPDLSELQLLRI</sequence>
<gene>
    <name evidence="2" type="ORF">ABT272_08860</name>
</gene>
<proteinExistence type="predicted"/>
<evidence type="ECO:0000313" key="2">
    <source>
        <dbReference type="EMBL" id="MER6427844.1"/>
    </source>
</evidence>
<evidence type="ECO:0000313" key="3">
    <source>
        <dbReference type="Proteomes" id="UP001470023"/>
    </source>
</evidence>
<name>A0ABV1U2A3_9ACTN</name>
<dbReference type="EMBL" id="JBEPAZ010000005">
    <property type="protein sequence ID" value="MER6427844.1"/>
    <property type="molecule type" value="Genomic_DNA"/>
</dbReference>
<comment type="caution">
    <text evidence="2">The sequence shown here is derived from an EMBL/GenBank/DDBJ whole genome shotgun (WGS) entry which is preliminary data.</text>
</comment>